<dbReference type="InterPro" id="IPR013785">
    <property type="entry name" value="Aldolase_TIM"/>
</dbReference>
<organism evidence="1 2">
    <name type="scientific">Phyllobacterium phragmitis</name>
    <dbReference type="NCBI Taxonomy" id="2670329"/>
    <lineage>
        <taxon>Bacteria</taxon>
        <taxon>Pseudomonadati</taxon>
        <taxon>Pseudomonadota</taxon>
        <taxon>Alphaproteobacteria</taxon>
        <taxon>Hyphomicrobiales</taxon>
        <taxon>Phyllobacteriaceae</taxon>
        <taxon>Phyllobacterium</taxon>
    </lineage>
</organism>
<dbReference type="PANTHER" id="PTHR37418">
    <property type="entry name" value="3-KETO-5-AMINOHEXANOATE CLEAVAGE ENZYME-RELATED"/>
    <property type="match status" value="1"/>
</dbReference>
<dbReference type="Pfam" id="PF05853">
    <property type="entry name" value="BKACE"/>
    <property type="match status" value="2"/>
</dbReference>
<reference evidence="1 2" key="1">
    <citation type="submission" date="2018-02" db="EMBL/GenBank/DDBJ databases">
        <title>The draft genome of Phyllobacterium sp. 1N-3.</title>
        <authorList>
            <person name="Liu L."/>
            <person name="Li L."/>
            <person name="Zhang X."/>
            <person name="Wang T."/>
            <person name="Liang L."/>
        </authorList>
    </citation>
    <scope>NUCLEOTIDE SEQUENCE [LARGE SCALE GENOMIC DNA]</scope>
    <source>
        <strain evidence="1 2">1N-3</strain>
    </source>
</reference>
<proteinExistence type="predicted"/>
<dbReference type="GO" id="GO:0043720">
    <property type="term" value="F:3-keto-5-aminohexanoate cleavage activity"/>
    <property type="evidence" value="ECO:0007669"/>
    <property type="project" value="InterPro"/>
</dbReference>
<evidence type="ECO:0008006" key="3">
    <source>
        <dbReference type="Google" id="ProtNLM"/>
    </source>
</evidence>
<dbReference type="Proteomes" id="UP000239434">
    <property type="component" value="Unassembled WGS sequence"/>
</dbReference>
<dbReference type="AlphaFoldDB" id="A0A2S9IWN9"/>
<keyword evidence="2" id="KW-1185">Reference proteome</keyword>
<dbReference type="PANTHER" id="PTHR37418:SF1">
    <property type="entry name" value="3-KETO-5-AMINOHEXANOATE CLEAVAGE PROTEIN"/>
    <property type="match status" value="1"/>
</dbReference>
<accession>A0A2S9IWN9</accession>
<evidence type="ECO:0000313" key="2">
    <source>
        <dbReference type="Proteomes" id="UP000239434"/>
    </source>
</evidence>
<name>A0A2S9IWN9_9HYPH</name>
<comment type="caution">
    <text evidence="1">The sequence shown here is derived from an EMBL/GenBank/DDBJ whole genome shotgun (WGS) entry which is preliminary data.</text>
</comment>
<dbReference type="EMBL" id="PVBR01000003">
    <property type="protein sequence ID" value="PRD44944.1"/>
    <property type="molecule type" value="Genomic_DNA"/>
</dbReference>
<dbReference type="InterPro" id="IPR008567">
    <property type="entry name" value="BKACE"/>
</dbReference>
<sequence length="248" mass="26508">MLQACLNGGRTRTFHPAVPLSPEEIAVDARAVVDAGAAELHIHPRDRDGFESLDPDDVAAALGAVRASVPGIPVGLSTGGWIRPGGRARQRQIENWTALPDYVSVNLEEEDAPEVIDLMLQKGVGVEAGLGSPADARRFVNLRLARQCLRVLIEIDEQDFKEGLAVANAIFAILDEASLTLPRLLHGSETTMWPFYHESIRRGVDARIGLEDGAMLPSSELAESNAVLIAEASKTASLSTTVSQAETG</sequence>
<gene>
    <name evidence="1" type="ORF">C5748_05150</name>
</gene>
<dbReference type="Gene3D" id="3.20.20.70">
    <property type="entry name" value="Aldolase class I"/>
    <property type="match status" value="1"/>
</dbReference>
<protein>
    <recommendedName>
        <fullName evidence="3">3-keto-5-aminohexanoate cleavage enzyme</fullName>
    </recommendedName>
</protein>
<evidence type="ECO:0000313" key="1">
    <source>
        <dbReference type="EMBL" id="PRD44944.1"/>
    </source>
</evidence>